<dbReference type="Gene3D" id="3.40.710.10">
    <property type="entry name" value="DD-peptidase/beta-lactamase superfamily"/>
    <property type="match status" value="1"/>
</dbReference>
<comment type="caution">
    <text evidence="2">The sequence shown here is derived from an EMBL/GenBank/DDBJ whole genome shotgun (WGS) entry which is preliminary data.</text>
</comment>
<keyword evidence="3" id="KW-1185">Reference proteome</keyword>
<evidence type="ECO:0000313" key="2">
    <source>
        <dbReference type="EMBL" id="MCV7229074.1"/>
    </source>
</evidence>
<organism evidence="2 3">
    <name type="scientific">Mycolicibacterium komossense</name>
    <dbReference type="NCBI Taxonomy" id="1779"/>
    <lineage>
        <taxon>Bacteria</taxon>
        <taxon>Bacillati</taxon>
        <taxon>Actinomycetota</taxon>
        <taxon>Actinomycetes</taxon>
        <taxon>Mycobacteriales</taxon>
        <taxon>Mycobacteriaceae</taxon>
        <taxon>Mycolicibacterium</taxon>
    </lineage>
</organism>
<gene>
    <name evidence="2" type="ORF">H7J73_23955</name>
</gene>
<sequence length="295" mass="30870">MTIVGVVALAVGVVIAGGVALGRRVATPTPAPPRHGETYSATPDAPLPPPLATPDNGELATDFARLQTTLNAKVGLVLRPVGPEQSNPTMFGDWPTGPAWSTIKVPLVIAEMRTEQDPSQVTDAMRAAITQSDNAAAEQIWRTLGDPTAAAAAVEQVLQEYRDPTTVQSEKVRPEFSAFGQSDWTLTDQSRFLAAAACDDRNAPVLALMGQIEDDQKWGLGVVSDAQFKGGWGPSQSGSYLVRQMGIIPTPNGLTVAAIAAEPTSGSFADGIQALTAIARLLDAHRSALPAAQCP</sequence>
<name>A0ABT3CHV3_9MYCO</name>
<evidence type="ECO:0000313" key="3">
    <source>
        <dbReference type="Proteomes" id="UP001526201"/>
    </source>
</evidence>
<proteinExistence type="predicted"/>
<dbReference type="SUPFAM" id="SSF56601">
    <property type="entry name" value="beta-lactamase/transpeptidase-like"/>
    <property type="match status" value="1"/>
</dbReference>
<reference evidence="2 3" key="1">
    <citation type="journal article" date="2022" name="BMC Genomics">
        <title>Comparative genome analysis of mycobacteria focusing on tRNA and non-coding RNA.</title>
        <authorList>
            <person name="Behra P.R.K."/>
            <person name="Pettersson B.M.F."/>
            <person name="Ramesh M."/>
            <person name="Das S."/>
            <person name="Dasgupta S."/>
            <person name="Kirsebom L.A."/>
        </authorList>
    </citation>
    <scope>NUCLEOTIDE SEQUENCE [LARGE SCALE GENOMIC DNA]</scope>
    <source>
        <strain evidence="2 3">DSM 44078</strain>
    </source>
</reference>
<accession>A0ABT3CHV3</accession>
<feature type="region of interest" description="Disordered" evidence="1">
    <location>
        <begin position="24"/>
        <end position="56"/>
    </location>
</feature>
<evidence type="ECO:0000256" key="1">
    <source>
        <dbReference type="SAM" id="MobiDB-lite"/>
    </source>
</evidence>
<dbReference type="Proteomes" id="UP001526201">
    <property type="component" value="Unassembled WGS sequence"/>
</dbReference>
<protein>
    <submittedName>
        <fullName evidence="2">Uncharacterized protein</fullName>
    </submittedName>
</protein>
<dbReference type="InterPro" id="IPR012338">
    <property type="entry name" value="Beta-lactam/transpept-like"/>
</dbReference>
<dbReference type="EMBL" id="JACKTY010000039">
    <property type="protein sequence ID" value="MCV7229074.1"/>
    <property type="molecule type" value="Genomic_DNA"/>
</dbReference>